<organism evidence="1 2">
    <name type="scientific">Geobacillus proteiniphilus</name>
    <dbReference type="NCBI Taxonomy" id="860353"/>
    <lineage>
        <taxon>Bacteria</taxon>
        <taxon>Bacillati</taxon>
        <taxon>Bacillota</taxon>
        <taxon>Bacilli</taxon>
        <taxon>Bacillales</taxon>
        <taxon>Anoxybacillaceae</taxon>
        <taxon>Geobacillus</taxon>
    </lineage>
</organism>
<dbReference type="AlphaFoldDB" id="A0A1Q5T4W8"/>
<reference evidence="1 2" key="1">
    <citation type="submission" date="2016-11" db="EMBL/GenBank/DDBJ databases">
        <authorList>
            <person name="Kadnikov V."/>
            <person name="Nazina T."/>
        </authorList>
    </citation>
    <scope>NUCLEOTIDE SEQUENCE [LARGE SCALE GENOMIC DNA]</scope>
    <source>
        <strain evidence="1 2">1017</strain>
    </source>
</reference>
<comment type="caution">
    <text evidence="1">The sequence shown here is derived from an EMBL/GenBank/DDBJ whole genome shotgun (WGS) entry which is preliminary data.</text>
</comment>
<proteinExistence type="predicted"/>
<accession>A0A1Q5T4W8</accession>
<evidence type="ECO:0000313" key="2">
    <source>
        <dbReference type="Proteomes" id="UP000186030"/>
    </source>
</evidence>
<dbReference type="Proteomes" id="UP000186030">
    <property type="component" value="Unassembled WGS sequence"/>
</dbReference>
<sequence length="60" mass="6985">MAQMEKRRKGSSCLCVRPMDVGDMVVFHPPFRCFVGIRSKLSNVWLWMTIHDKGGDDKWT</sequence>
<dbReference type="EMBL" id="MQMG01000009">
    <property type="protein sequence ID" value="OKO95252.1"/>
    <property type="molecule type" value="Genomic_DNA"/>
</dbReference>
<name>A0A1Q5T4W8_9BACL</name>
<gene>
    <name evidence="1" type="ORF">BRO54_1057</name>
</gene>
<evidence type="ECO:0000313" key="1">
    <source>
        <dbReference type="EMBL" id="OKO95252.1"/>
    </source>
</evidence>
<reference evidence="2" key="2">
    <citation type="submission" date="2017-01" db="EMBL/GenBank/DDBJ databases">
        <title>Genome sequencing and annotation of Geobacillus sp. 1017, a Hydrocarbon-Oxidizing Thermophilic Bacterium Isolated from a Heavy Oil Reservoir (China).</title>
        <authorList>
            <person name="Kadnikov V.V."/>
            <person name="Mardanov A.V."/>
            <person name="Poltaraus A.B."/>
            <person name="Sokolova D.S."/>
            <person name="Semenova E.M."/>
            <person name="Ravin N.V."/>
            <person name="Tourova T.P."/>
            <person name="Nazina T.N."/>
        </authorList>
    </citation>
    <scope>NUCLEOTIDE SEQUENCE [LARGE SCALE GENOMIC DNA]</scope>
    <source>
        <strain evidence="2">1017</strain>
    </source>
</reference>
<protein>
    <submittedName>
        <fullName evidence="1">Uncharacterized protein</fullName>
    </submittedName>
</protein>